<gene>
    <name evidence="2" type="ORF">GCM10009827_111360</name>
</gene>
<evidence type="ECO:0000313" key="2">
    <source>
        <dbReference type="EMBL" id="GAA1571229.1"/>
    </source>
</evidence>
<dbReference type="Proteomes" id="UP001501470">
    <property type="component" value="Unassembled WGS sequence"/>
</dbReference>
<dbReference type="PANTHER" id="PTHR43649:SF12">
    <property type="entry name" value="DIACETYLCHITOBIOSE BINDING PROTEIN DASA"/>
    <property type="match status" value="1"/>
</dbReference>
<reference evidence="2 3" key="1">
    <citation type="journal article" date="2019" name="Int. J. Syst. Evol. Microbiol.">
        <title>The Global Catalogue of Microorganisms (GCM) 10K type strain sequencing project: providing services to taxonomists for standard genome sequencing and annotation.</title>
        <authorList>
            <consortium name="The Broad Institute Genomics Platform"/>
            <consortium name="The Broad Institute Genome Sequencing Center for Infectious Disease"/>
            <person name="Wu L."/>
            <person name="Ma J."/>
        </authorList>
    </citation>
    <scope>NUCLEOTIDE SEQUENCE [LARGE SCALE GENOMIC DNA]</scope>
    <source>
        <strain evidence="2 3">JCM 15933</strain>
    </source>
</reference>
<dbReference type="InterPro" id="IPR050490">
    <property type="entry name" value="Bact_solute-bd_prot1"/>
</dbReference>
<keyword evidence="3" id="KW-1185">Reference proteome</keyword>
<dbReference type="RefSeq" id="WP_344514349.1">
    <property type="nucleotide sequence ID" value="NZ_BAAAQD010000046.1"/>
</dbReference>
<name>A0ABN2D8M0_9ACTN</name>
<feature type="chain" id="PRO_5045626574" evidence="1">
    <location>
        <begin position="25"/>
        <end position="416"/>
    </location>
</feature>
<dbReference type="Pfam" id="PF01547">
    <property type="entry name" value="SBP_bac_1"/>
    <property type="match status" value="1"/>
</dbReference>
<evidence type="ECO:0000256" key="1">
    <source>
        <dbReference type="SAM" id="SignalP"/>
    </source>
</evidence>
<dbReference type="InterPro" id="IPR006059">
    <property type="entry name" value="SBP"/>
</dbReference>
<dbReference type="PANTHER" id="PTHR43649">
    <property type="entry name" value="ARABINOSE-BINDING PROTEIN-RELATED"/>
    <property type="match status" value="1"/>
</dbReference>
<feature type="signal peptide" evidence="1">
    <location>
        <begin position="1"/>
        <end position="24"/>
    </location>
</feature>
<dbReference type="EMBL" id="BAAAQD010000046">
    <property type="protein sequence ID" value="GAA1571229.1"/>
    <property type="molecule type" value="Genomic_DNA"/>
</dbReference>
<sequence length="416" mass="44208">MHRSRFGIAAAVALALTLTGCGNGDDPGAAGGKTVLTVSLWNYASTPEFKALVEGFEAEHPDIDVQPVDILADDYAKKVTTMLAGGDTTDVITMKNVTDYARYGTRGQLAPLTDEANKLDKSAYLGLEPFNLDGKYFALPYRSDFWVLYYNKKLVKDADLSKLTWQDYAQLAKASTTGSGADKVYGTYQHVWRSVVQAVAAAQTGGDLLGGDYAFMSAQYTMALDLQMAGATLPWGTASTQKVSYNTMFSTGKAAMLPMGTWYAAALLQAKADKKSDVDWGIAPLPQVGGGTVTTFGSPTAFAVNKKAKHADAAKRFVLWASGEKGAATIAKIGVTPAYHSAAITDAYFAVAGMPGDALAKKAFQPDKVVLEMPVSDKSSDVDAILTEEHQLIMTGSKTVSAGIAEMGKRVKSEVH</sequence>
<keyword evidence="1" id="KW-0732">Signal</keyword>
<evidence type="ECO:0000313" key="3">
    <source>
        <dbReference type="Proteomes" id="UP001501470"/>
    </source>
</evidence>
<organism evidence="2 3">
    <name type="scientific">Dactylosporangium maewongense</name>
    <dbReference type="NCBI Taxonomy" id="634393"/>
    <lineage>
        <taxon>Bacteria</taxon>
        <taxon>Bacillati</taxon>
        <taxon>Actinomycetota</taxon>
        <taxon>Actinomycetes</taxon>
        <taxon>Micromonosporales</taxon>
        <taxon>Micromonosporaceae</taxon>
        <taxon>Dactylosporangium</taxon>
    </lineage>
</organism>
<accession>A0ABN2D8M0</accession>
<dbReference type="SUPFAM" id="SSF53850">
    <property type="entry name" value="Periplasmic binding protein-like II"/>
    <property type="match status" value="1"/>
</dbReference>
<protein>
    <submittedName>
        <fullName evidence="2">Sugar ABC transporter substrate-binding protein</fullName>
    </submittedName>
</protein>
<dbReference type="PROSITE" id="PS51257">
    <property type="entry name" value="PROKAR_LIPOPROTEIN"/>
    <property type="match status" value="1"/>
</dbReference>
<dbReference type="Gene3D" id="3.40.190.10">
    <property type="entry name" value="Periplasmic binding protein-like II"/>
    <property type="match status" value="1"/>
</dbReference>
<proteinExistence type="predicted"/>
<comment type="caution">
    <text evidence="2">The sequence shown here is derived from an EMBL/GenBank/DDBJ whole genome shotgun (WGS) entry which is preliminary data.</text>
</comment>